<keyword evidence="3" id="KW-1185">Reference proteome</keyword>
<evidence type="ECO:0000313" key="1">
    <source>
        <dbReference type="EMBL" id="KFB42773.1"/>
    </source>
</evidence>
<reference evidence="1 3" key="1">
    <citation type="journal article" date="2014" name="BMC Genomics">
        <title>Genome sequence of Anopheles sinensis provides insight into genetics basis of mosquito competence for malaria parasites.</title>
        <authorList>
            <person name="Zhou D."/>
            <person name="Zhang D."/>
            <person name="Ding G."/>
            <person name="Shi L."/>
            <person name="Hou Q."/>
            <person name="Ye Y."/>
            <person name="Xu Y."/>
            <person name="Zhou H."/>
            <person name="Xiong C."/>
            <person name="Li S."/>
            <person name="Yu J."/>
            <person name="Hong S."/>
            <person name="Yu X."/>
            <person name="Zou P."/>
            <person name="Chen C."/>
            <person name="Chang X."/>
            <person name="Wang W."/>
            <person name="Lv Y."/>
            <person name="Sun Y."/>
            <person name="Ma L."/>
            <person name="Shen B."/>
            <person name="Zhu C."/>
        </authorList>
    </citation>
    <scope>NUCLEOTIDE SEQUENCE [LARGE SCALE GENOMIC DNA]</scope>
</reference>
<name>A0A084VXS9_ANOSI</name>
<dbReference type="EMBL" id="KE525224">
    <property type="protein sequence ID" value="KFB42773.1"/>
    <property type="molecule type" value="Genomic_DNA"/>
</dbReference>
<protein>
    <submittedName>
        <fullName evidence="1 2">ATPase</fullName>
    </submittedName>
</protein>
<organism evidence="1">
    <name type="scientific">Anopheles sinensis</name>
    <name type="common">Mosquito</name>
    <dbReference type="NCBI Taxonomy" id="74873"/>
    <lineage>
        <taxon>Eukaryota</taxon>
        <taxon>Metazoa</taxon>
        <taxon>Ecdysozoa</taxon>
        <taxon>Arthropoda</taxon>
        <taxon>Hexapoda</taxon>
        <taxon>Insecta</taxon>
        <taxon>Pterygota</taxon>
        <taxon>Neoptera</taxon>
        <taxon>Endopterygota</taxon>
        <taxon>Diptera</taxon>
        <taxon>Nematocera</taxon>
        <taxon>Culicoidea</taxon>
        <taxon>Culicidae</taxon>
        <taxon>Anophelinae</taxon>
        <taxon>Anopheles</taxon>
    </lineage>
</organism>
<evidence type="ECO:0000313" key="2">
    <source>
        <dbReference type="EnsemblMetazoa" id="ASIC010519-PA"/>
    </source>
</evidence>
<dbReference type="VEuPathDB" id="VectorBase:ASIS004078"/>
<accession>A0A084VXS9</accession>
<evidence type="ECO:0000313" key="3">
    <source>
        <dbReference type="Proteomes" id="UP000030765"/>
    </source>
</evidence>
<gene>
    <name evidence="1" type="ORF">ZHAS_00010519</name>
</gene>
<sequence>MMAIVRSVVVGRFPPYVTAFTGLGPEDEYYALRMMMMSTTIVTIRMYEPSCHNGYRRIFLLASRLGGIKMSPSLEFCVALSGEIWILRWEIGIISGYFGHFSIHGPWK</sequence>
<dbReference type="Proteomes" id="UP000030765">
    <property type="component" value="Unassembled WGS sequence"/>
</dbReference>
<dbReference type="VEuPathDB" id="VectorBase:ASIC010519"/>
<dbReference type="EnsemblMetazoa" id="ASIC010519-RA">
    <property type="protein sequence ID" value="ASIC010519-PA"/>
    <property type="gene ID" value="ASIC010519"/>
</dbReference>
<dbReference type="EMBL" id="ATLV01018205">
    <property type="status" value="NOT_ANNOTATED_CDS"/>
    <property type="molecule type" value="Genomic_DNA"/>
</dbReference>
<dbReference type="AlphaFoldDB" id="A0A084VXS9"/>
<proteinExistence type="predicted"/>
<reference evidence="2" key="2">
    <citation type="submission" date="2020-05" db="UniProtKB">
        <authorList>
            <consortium name="EnsemblMetazoa"/>
        </authorList>
    </citation>
    <scope>IDENTIFICATION</scope>
</reference>